<reference evidence="2" key="1">
    <citation type="submission" date="2021-12" db="EMBL/GenBank/DDBJ databases">
        <authorList>
            <person name="Zaccaron A."/>
            <person name="Stergiopoulos I."/>
        </authorList>
    </citation>
    <scope>NUCLEOTIDE SEQUENCE</scope>
    <source>
        <strain evidence="2">Race5_Kim</strain>
    </source>
</reference>
<protein>
    <submittedName>
        <fullName evidence="2">Uncharacterized protein</fullName>
    </submittedName>
</protein>
<evidence type="ECO:0000313" key="3">
    <source>
        <dbReference type="Proteomes" id="UP000756132"/>
    </source>
</evidence>
<evidence type="ECO:0000313" key="2">
    <source>
        <dbReference type="EMBL" id="UJO17105.1"/>
    </source>
</evidence>
<feature type="compositionally biased region" description="Polar residues" evidence="1">
    <location>
        <begin position="70"/>
        <end position="89"/>
    </location>
</feature>
<dbReference type="KEGG" id="ffu:CLAFUR5_03897"/>
<reference evidence="2" key="2">
    <citation type="journal article" date="2022" name="Microb. Genom.">
        <title>A chromosome-scale genome assembly of the tomato pathogen Cladosporium fulvum reveals a compartmentalized genome architecture and the presence of a dispensable chromosome.</title>
        <authorList>
            <person name="Zaccaron A.Z."/>
            <person name="Chen L.H."/>
            <person name="Samaras A."/>
            <person name="Stergiopoulos I."/>
        </authorList>
    </citation>
    <scope>NUCLEOTIDE SEQUENCE</scope>
    <source>
        <strain evidence="2">Race5_Kim</strain>
    </source>
</reference>
<dbReference type="RefSeq" id="XP_047761471.1">
    <property type="nucleotide sequence ID" value="XM_047903045.1"/>
</dbReference>
<keyword evidence="3" id="KW-1185">Reference proteome</keyword>
<name>A0A9Q8LGK4_PASFU</name>
<dbReference type="EMBL" id="CP090166">
    <property type="protein sequence ID" value="UJO17105.1"/>
    <property type="molecule type" value="Genomic_DNA"/>
</dbReference>
<feature type="region of interest" description="Disordered" evidence="1">
    <location>
        <begin position="1"/>
        <end position="96"/>
    </location>
</feature>
<sequence>MASQHNPPHASAQTSPATSLPMQKSSVTAVPKPAGLKEVLKKTKQPASRRRKLPSNFPITETTPEDRATSRNANVMASQSTITTAQSVLSDEEAGSSVEDLIASAQQYMAAPINEEAHGSVRPGEQPARAEGSKKRKASAKLSKDESAAKKRKPATKTASVKNACASSCSNAKLPVYRPYISDDEDDSEPEHPTFTHRSTRRDPGSLGRTFTVITRGTASHKHIEETIPHTSKVREECCWLYRKAKGAGGDLKLMELDSDAFRIWWEEWLYAGKVVFDLGPEVGEDGFVSPLAGH</sequence>
<feature type="region of interest" description="Disordered" evidence="1">
    <location>
        <begin position="116"/>
        <end position="164"/>
    </location>
</feature>
<evidence type="ECO:0000256" key="1">
    <source>
        <dbReference type="SAM" id="MobiDB-lite"/>
    </source>
</evidence>
<dbReference type="GeneID" id="71983775"/>
<feature type="compositionally biased region" description="Polar residues" evidence="1">
    <location>
        <begin position="1"/>
        <end position="28"/>
    </location>
</feature>
<organism evidence="2 3">
    <name type="scientific">Passalora fulva</name>
    <name type="common">Tomato leaf mold</name>
    <name type="synonym">Cladosporium fulvum</name>
    <dbReference type="NCBI Taxonomy" id="5499"/>
    <lineage>
        <taxon>Eukaryota</taxon>
        <taxon>Fungi</taxon>
        <taxon>Dikarya</taxon>
        <taxon>Ascomycota</taxon>
        <taxon>Pezizomycotina</taxon>
        <taxon>Dothideomycetes</taxon>
        <taxon>Dothideomycetidae</taxon>
        <taxon>Mycosphaerellales</taxon>
        <taxon>Mycosphaerellaceae</taxon>
        <taxon>Fulvia</taxon>
    </lineage>
</organism>
<proteinExistence type="predicted"/>
<accession>A0A9Q8LGK4</accession>
<feature type="region of interest" description="Disordered" evidence="1">
    <location>
        <begin position="180"/>
        <end position="208"/>
    </location>
</feature>
<dbReference type="AlphaFoldDB" id="A0A9Q8LGK4"/>
<dbReference type="Proteomes" id="UP000756132">
    <property type="component" value="Chromosome 4"/>
</dbReference>
<gene>
    <name evidence="2" type="ORF">CLAFUR5_03897</name>
</gene>
<feature type="compositionally biased region" description="Basic residues" evidence="1">
    <location>
        <begin position="42"/>
        <end position="53"/>
    </location>
</feature>